<proteinExistence type="predicted"/>
<dbReference type="PROSITE" id="PS51257">
    <property type="entry name" value="PROKAR_LIPOPROTEIN"/>
    <property type="match status" value="1"/>
</dbReference>
<name>A0A1C3SUC1_9LACT</name>
<dbReference type="RefSeq" id="WP_079505026.1">
    <property type="nucleotide sequence ID" value="NZ_JXJW01000010.1"/>
</dbReference>
<sequence>MKKGLTRGLVTAGVALFAVAALAACGSKTSDTKSESKTIDDLKISFVPSRNPDDIAIATKPMASLLKDELKKQGYTVKKVDVTVGTNYEAVGEALASGAADVGYGVPGSTFALYKDDVNVILTATRAGLSKDSSQAKDWNDGKATEKTDKQATSYRSILVTGPSEKGQALAKKVNAGEKLTWNDLKDANWGLSSTTSAAGYVYPSLWLNENVKHTVTDLTHSVTIDSYGSGLARLASGQIDVLPMYADARRDYANAWTTTYGQKESIWAETNVIGVTPAIYNDGILVSKQSKVMTSDFQKALKAAVKEMAKTEDGKKILAVYSHEGYKDAKESDYKSEFAAEKLLQKNAK</sequence>
<reference evidence="1 2" key="1">
    <citation type="submission" date="2014-12" db="EMBL/GenBank/DDBJ databases">
        <title>Draft genome sequences of 10 type strains of Lactococcus.</title>
        <authorList>
            <person name="Sun Z."/>
            <person name="Zhong Z."/>
            <person name="Liu W."/>
            <person name="Zhang W."/>
            <person name="Zhang H."/>
        </authorList>
    </citation>
    <scope>NUCLEOTIDE SEQUENCE [LARGE SCALE GENOMIC DNA]</scope>
    <source>
        <strain evidence="1 2">DSM 6634</strain>
    </source>
</reference>
<comment type="caution">
    <text evidence="1">The sequence shown here is derived from an EMBL/GenBank/DDBJ whole genome shotgun (WGS) entry which is preliminary data.</text>
</comment>
<dbReference type="SUPFAM" id="SSF53850">
    <property type="entry name" value="Periplasmic binding protein-like II"/>
    <property type="match status" value="1"/>
</dbReference>
<dbReference type="GeneID" id="71636639"/>
<dbReference type="Proteomes" id="UP000218282">
    <property type="component" value="Unassembled WGS sequence"/>
</dbReference>
<dbReference type="OrthoDB" id="9776786at2"/>
<dbReference type="Pfam" id="PF12974">
    <property type="entry name" value="Phosphonate-bd"/>
    <property type="match status" value="1"/>
</dbReference>
<dbReference type="Gene3D" id="3.40.190.10">
    <property type="entry name" value="Periplasmic binding protein-like II"/>
    <property type="match status" value="2"/>
</dbReference>
<organism evidence="1 2">
    <name type="scientific">Pseudolactococcus piscium</name>
    <dbReference type="NCBI Taxonomy" id="1364"/>
    <lineage>
        <taxon>Bacteria</taxon>
        <taxon>Bacillati</taxon>
        <taxon>Bacillota</taxon>
        <taxon>Bacilli</taxon>
        <taxon>Lactobacillales</taxon>
        <taxon>Streptococcaceae</taxon>
        <taxon>Pseudolactococcus</taxon>
    </lineage>
</organism>
<dbReference type="EMBL" id="JXJW01000010">
    <property type="protein sequence ID" value="PCS06569.1"/>
    <property type="molecule type" value="Genomic_DNA"/>
</dbReference>
<keyword evidence="2" id="KW-1185">Reference proteome</keyword>
<dbReference type="PANTHER" id="PTHR35841:SF1">
    <property type="entry name" value="PHOSPHONATES-BINDING PERIPLASMIC PROTEIN"/>
    <property type="match status" value="1"/>
</dbReference>
<dbReference type="AlphaFoldDB" id="A0A1C3SUC1"/>
<gene>
    <name evidence="1" type="ORF">RU86_GL000228</name>
</gene>
<protein>
    <submittedName>
        <fullName evidence="1">Phosphonate ABC transporter substrate-binding protein</fullName>
    </submittedName>
</protein>
<evidence type="ECO:0000313" key="2">
    <source>
        <dbReference type="Proteomes" id="UP000218282"/>
    </source>
</evidence>
<evidence type="ECO:0000313" key="1">
    <source>
        <dbReference type="EMBL" id="PCS06569.1"/>
    </source>
</evidence>
<accession>A0A1C3SUC1</accession>
<dbReference type="PANTHER" id="PTHR35841">
    <property type="entry name" value="PHOSPHONATES-BINDING PERIPLASMIC PROTEIN"/>
    <property type="match status" value="1"/>
</dbReference>